<sequence>MGLQVRMTQPEAEASPPVSLPKIPFVPHEISAGEKVGKREAIGEKKDTECRRVSSQFGCCKLQVQPGDIPGPAPHLSQGSLTATRSKLSGPLLTRG</sequence>
<feature type="region of interest" description="Disordered" evidence="1">
    <location>
        <begin position="1"/>
        <end position="23"/>
    </location>
</feature>
<comment type="caution">
    <text evidence="2">The sequence shown here is derived from an EMBL/GenBank/DDBJ whole genome shotgun (WGS) entry which is preliminary data.</text>
</comment>
<accession>A0A4S8JCZ5</accession>
<feature type="compositionally biased region" description="Polar residues" evidence="1">
    <location>
        <begin position="77"/>
        <end position="87"/>
    </location>
</feature>
<dbReference type="AlphaFoldDB" id="A0A4S8JCZ5"/>
<dbReference type="Proteomes" id="UP000317650">
    <property type="component" value="Chromosome 7"/>
</dbReference>
<dbReference type="EMBL" id="PYDT01000005">
    <property type="protein sequence ID" value="THU59630.1"/>
    <property type="molecule type" value="Genomic_DNA"/>
</dbReference>
<keyword evidence="3" id="KW-1185">Reference proteome</keyword>
<organism evidence="2 3">
    <name type="scientific">Musa balbisiana</name>
    <name type="common">Banana</name>
    <dbReference type="NCBI Taxonomy" id="52838"/>
    <lineage>
        <taxon>Eukaryota</taxon>
        <taxon>Viridiplantae</taxon>
        <taxon>Streptophyta</taxon>
        <taxon>Embryophyta</taxon>
        <taxon>Tracheophyta</taxon>
        <taxon>Spermatophyta</taxon>
        <taxon>Magnoliopsida</taxon>
        <taxon>Liliopsida</taxon>
        <taxon>Zingiberales</taxon>
        <taxon>Musaceae</taxon>
        <taxon>Musa</taxon>
    </lineage>
</organism>
<name>A0A4S8JCZ5_MUSBA</name>
<reference evidence="2 3" key="1">
    <citation type="journal article" date="2019" name="Nat. Plants">
        <title>Genome sequencing of Musa balbisiana reveals subgenome evolution and function divergence in polyploid bananas.</title>
        <authorList>
            <person name="Yao X."/>
        </authorList>
    </citation>
    <scope>NUCLEOTIDE SEQUENCE [LARGE SCALE GENOMIC DNA]</scope>
    <source>
        <strain evidence="3">cv. DH-PKW</strain>
        <tissue evidence="2">Leaves</tissue>
    </source>
</reference>
<feature type="region of interest" description="Disordered" evidence="1">
    <location>
        <begin position="67"/>
        <end position="96"/>
    </location>
</feature>
<gene>
    <name evidence="2" type="ORF">C4D60_Mb07t04100</name>
</gene>
<proteinExistence type="predicted"/>
<protein>
    <submittedName>
        <fullName evidence="2">Uncharacterized protein</fullName>
    </submittedName>
</protein>
<evidence type="ECO:0000313" key="3">
    <source>
        <dbReference type="Proteomes" id="UP000317650"/>
    </source>
</evidence>
<evidence type="ECO:0000313" key="2">
    <source>
        <dbReference type="EMBL" id="THU59630.1"/>
    </source>
</evidence>
<evidence type="ECO:0000256" key="1">
    <source>
        <dbReference type="SAM" id="MobiDB-lite"/>
    </source>
</evidence>